<dbReference type="KEGG" id="soy:115881722"/>
<dbReference type="Gene3D" id="2.30.29.30">
    <property type="entry name" value="Pleckstrin-homology domain (PH domain)/Phosphotyrosine-binding domain (PTB)"/>
    <property type="match status" value="1"/>
</dbReference>
<evidence type="ECO:0000256" key="1">
    <source>
        <dbReference type="ARBA" id="ARBA00022468"/>
    </source>
</evidence>
<proteinExistence type="predicted"/>
<feature type="compositionally biased region" description="Polar residues" evidence="4">
    <location>
        <begin position="1164"/>
        <end position="1190"/>
    </location>
</feature>
<dbReference type="PANTHER" id="PTHR47219">
    <property type="entry name" value="RAB GTPASE-ACTIVATING PROTEIN 1-LIKE"/>
    <property type="match status" value="1"/>
</dbReference>
<accession>A0A6J2XWQ6</accession>
<dbReference type="SMART" id="SM00164">
    <property type="entry name" value="TBC"/>
    <property type="match status" value="1"/>
</dbReference>
<protein>
    <submittedName>
        <fullName evidence="7">TBC1 domain family member 1 isoform X1</fullName>
    </submittedName>
</protein>
<keyword evidence="6" id="KW-1185">Reference proteome</keyword>
<dbReference type="PROSITE" id="PS50086">
    <property type="entry name" value="TBC_RABGAP"/>
    <property type="match status" value="1"/>
</dbReference>
<feature type="region of interest" description="Disordered" evidence="4">
    <location>
        <begin position="545"/>
        <end position="604"/>
    </location>
</feature>
<dbReference type="Gene3D" id="1.10.10.2750">
    <property type="match status" value="1"/>
</dbReference>
<feature type="compositionally biased region" description="Polar residues" evidence="4">
    <location>
        <begin position="1256"/>
        <end position="1271"/>
    </location>
</feature>
<evidence type="ECO:0000256" key="3">
    <source>
        <dbReference type="SAM" id="Coils"/>
    </source>
</evidence>
<dbReference type="InterPro" id="IPR011993">
    <property type="entry name" value="PH-like_dom_sf"/>
</dbReference>
<dbReference type="FunFam" id="1.10.472.80:FF:000043">
    <property type="entry name" value="Pollux, isoform A"/>
    <property type="match status" value="1"/>
</dbReference>
<dbReference type="SMART" id="SM00462">
    <property type="entry name" value="PTB"/>
    <property type="match status" value="1"/>
</dbReference>
<dbReference type="InterPro" id="IPR000195">
    <property type="entry name" value="Rab-GAP-TBC_dom"/>
</dbReference>
<reference evidence="7" key="1">
    <citation type="submission" date="2025-08" db="UniProtKB">
        <authorList>
            <consortium name="RefSeq"/>
        </authorList>
    </citation>
    <scope>IDENTIFICATION</scope>
    <source>
        <tissue evidence="7">Gonads</tissue>
    </source>
</reference>
<dbReference type="Gene3D" id="1.10.472.80">
    <property type="entry name" value="Ypt/Rab-GAP domain of gyp1p, domain 3"/>
    <property type="match status" value="1"/>
</dbReference>
<feature type="compositionally biased region" description="Basic and acidic residues" evidence="4">
    <location>
        <begin position="557"/>
        <end position="566"/>
    </location>
</feature>
<keyword evidence="3" id="KW-0175">Coiled coil</keyword>
<keyword evidence="2" id="KW-0597">Phosphoprotein</keyword>
<evidence type="ECO:0000256" key="2">
    <source>
        <dbReference type="ARBA" id="ARBA00022553"/>
    </source>
</evidence>
<dbReference type="FunFam" id="1.10.10.2750:FF:000002">
    <property type="entry name" value="TBC1 domain family member 4"/>
    <property type="match status" value="1"/>
</dbReference>
<dbReference type="OrthoDB" id="295078at2759"/>
<feature type="region of interest" description="Disordered" evidence="4">
    <location>
        <begin position="1252"/>
        <end position="1277"/>
    </location>
</feature>
<dbReference type="SUPFAM" id="SSF50729">
    <property type="entry name" value="PH domain-like"/>
    <property type="match status" value="2"/>
</dbReference>
<name>A0A6J2XWQ6_SITOR</name>
<feature type="region of interest" description="Disordered" evidence="4">
    <location>
        <begin position="258"/>
        <end position="300"/>
    </location>
</feature>
<dbReference type="CTD" id="40704"/>
<dbReference type="RefSeq" id="XP_030755195.1">
    <property type="nucleotide sequence ID" value="XM_030899335.1"/>
</dbReference>
<dbReference type="InterPro" id="IPR050302">
    <property type="entry name" value="Rab_GAP_TBC_domain"/>
</dbReference>
<dbReference type="FunFam" id="1.10.8.270:FF:000001">
    <property type="entry name" value="TBC1 domain family member 1"/>
    <property type="match status" value="1"/>
</dbReference>
<evidence type="ECO:0000313" key="7">
    <source>
        <dbReference type="RefSeq" id="XP_030755195.1"/>
    </source>
</evidence>
<dbReference type="Gene3D" id="1.10.8.270">
    <property type="entry name" value="putative rabgap domain of human tbc1 domain family member 14 like domains"/>
    <property type="match status" value="1"/>
</dbReference>
<dbReference type="InterPro" id="IPR035969">
    <property type="entry name" value="Rab-GAP_TBC_sf"/>
</dbReference>
<dbReference type="GeneID" id="115881722"/>
<feature type="compositionally biased region" description="Low complexity" evidence="4">
    <location>
        <begin position="545"/>
        <end position="556"/>
    </location>
</feature>
<dbReference type="CDD" id="cd01269">
    <property type="entry name" value="PTB_TBC1D1_like"/>
    <property type="match status" value="1"/>
</dbReference>
<evidence type="ECO:0000313" key="6">
    <source>
        <dbReference type="Proteomes" id="UP000504635"/>
    </source>
</evidence>
<feature type="region of interest" description="Disordered" evidence="4">
    <location>
        <begin position="201"/>
        <end position="226"/>
    </location>
</feature>
<dbReference type="SUPFAM" id="SSF47923">
    <property type="entry name" value="Ypt/Rab-GAP domain of gyp1p"/>
    <property type="match status" value="2"/>
</dbReference>
<dbReference type="InterPro" id="IPR021785">
    <property type="entry name" value="DUF3350"/>
</dbReference>
<dbReference type="InterPro" id="IPR006020">
    <property type="entry name" value="PTB/PI_dom"/>
</dbReference>
<feature type="domain" description="Rab-GAP TBC" evidence="5">
    <location>
        <begin position="746"/>
        <end position="942"/>
    </location>
</feature>
<evidence type="ECO:0000256" key="4">
    <source>
        <dbReference type="SAM" id="MobiDB-lite"/>
    </source>
</evidence>
<gene>
    <name evidence="7" type="primary">LOC115881722</name>
</gene>
<feature type="region of interest" description="Disordered" evidence="4">
    <location>
        <begin position="1164"/>
        <end position="1205"/>
    </location>
</feature>
<dbReference type="InParanoid" id="A0A6J2XWQ6"/>
<keyword evidence="1" id="KW-0343">GTPase activation</keyword>
<feature type="compositionally biased region" description="Low complexity" evidence="4">
    <location>
        <begin position="204"/>
        <end position="217"/>
    </location>
</feature>
<dbReference type="Proteomes" id="UP000504635">
    <property type="component" value="Unplaced"/>
</dbReference>
<dbReference type="Pfam" id="PF11830">
    <property type="entry name" value="DUF3350"/>
    <property type="match status" value="1"/>
</dbReference>
<feature type="compositionally biased region" description="Polar residues" evidence="4">
    <location>
        <begin position="286"/>
        <end position="298"/>
    </location>
</feature>
<sequence length="1316" mass="149866">MKLMPVIYHGFTSMDRRFSSAMMPWIVSEIRRRDYNEKLSLGVENGILQSYNMDFELQFSHRVNQISRFSQADLDACTFLYLLRDDSDNLLYCYLFQAQKVKDVTDLYKQMKEQSHVTPTRSLSSAATLTSLCVDISPSSSNFFEVLYIGKIKVWQKKVPDTFIDDALEKFRVHELEKNKLKHISAIGRLQSEDNILRKGSIDVPESSSNNSPVSSPTHQLQRSLSHHSNMLQKTALGKVEISEVDSSKLKVLEKISDENANVDEEETSSEASTSQQDKADEQRESSPQNSDANQTVDINDYNRTMVLQVDRTDLRLISPDRKVILLHKHHRDITTCVQGLIRSEHFGFICREMSPAMQTFTGYIFKCESASIATDAVAAITQAFLNSEQKPRPPITSCDHCPMVWFHKLCTEIEHMSDKKTQAAILRRLEQLESDEQMTILAKFRGAETDSLREQNEFLMMLLRAHCEMKQGRHIHDTAENRSEFLNQYLGIGGTSVFTKAKKSLTNSFDQFLKRKASSNDFGPNMKNMSLPITNNLNKESSSIASAAAPISESSASDKDSESFRSRSSTIESQSEGKDQYLHVKNTKQSSVSPDRSLAGSDKTLKSPMLDIFLKVGNSPKITNPEDDSGSKTDGGSWRQAIFKRVITVKNEQTEVQPTKKKTKEELRELWKKAIKQAILLVRMEKENDRIKAKQEESAVKRIKLEYDEMKPTQREVMEVWDMITNKEAHMKCDKPMLLQAIRQGVPRGKRGEVWQFLAEQHCLKSAPPDPQKYPNYNVPYDQLLKQLTSHQHAILIDLGRTFPNHSYFSSPLGPGQLALFNLLKAYSLLDPEVGYCQGLSFVAGVLLLHMEESQAFTLLRHLMFRRALRVQYLPDMMGLQIKLYQLSRLLHDQIPDLYNHFDLYEVAPTLYAAPWVLTMFASQFPLGFVTRVFDLVFLEGPNVIFRVALSLLGFHKDKILLCDSFEEIMNYIKGPLASIDKPTLDKVMKQVYTTDISRQLEEYKVEYFVLQEEMSSVQPQVEALHKLEAENKILAEQNKTLMAQLELALSNVQRLEKTRVLQQAQLNRIEMQSRGLDVTVATLANFISNLIEDKVNVEIPDEVRRIMSQISLSEKIRNEGAGQTNLIKMLQEKENRMMPPERLMVKSLSTGKIALPTNLDQVPRSNSLNTNAQNILTPQLKKQTQTSPSGSMERKSSFFSSSHSNILEQQKINHSQTSLTNNRIDIKIQEFENGRRDSETQPVEILDNKEKVSPTHSIDSGVGTPSSPKMPQIHPLCSPDVNFTFSGTKELKSLKSLKHYQRNSSPDIIRNSQA</sequence>
<dbReference type="FunCoup" id="A0A6J2XWQ6">
    <property type="interactions" value="712"/>
</dbReference>
<dbReference type="Pfam" id="PF00566">
    <property type="entry name" value="RabGAP-TBC"/>
    <property type="match status" value="1"/>
</dbReference>
<dbReference type="GO" id="GO:0005096">
    <property type="term" value="F:GTPase activator activity"/>
    <property type="evidence" value="ECO:0007669"/>
    <property type="project" value="UniProtKB-KW"/>
</dbReference>
<organism evidence="6 7">
    <name type="scientific">Sitophilus oryzae</name>
    <name type="common">Rice weevil</name>
    <name type="synonym">Curculio oryzae</name>
    <dbReference type="NCBI Taxonomy" id="7048"/>
    <lineage>
        <taxon>Eukaryota</taxon>
        <taxon>Metazoa</taxon>
        <taxon>Ecdysozoa</taxon>
        <taxon>Arthropoda</taxon>
        <taxon>Hexapoda</taxon>
        <taxon>Insecta</taxon>
        <taxon>Pterygota</taxon>
        <taxon>Neoptera</taxon>
        <taxon>Endopterygota</taxon>
        <taxon>Coleoptera</taxon>
        <taxon>Polyphaga</taxon>
        <taxon>Cucujiformia</taxon>
        <taxon>Curculionidae</taxon>
        <taxon>Dryophthorinae</taxon>
        <taxon>Sitophilus</taxon>
    </lineage>
</organism>
<dbReference type="PANTHER" id="PTHR47219:SF16">
    <property type="entry name" value="GTPASE ACTIVATING PROTEIN"/>
    <property type="match status" value="1"/>
</dbReference>
<feature type="coiled-coil region" evidence="3">
    <location>
        <begin position="1026"/>
        <end position="1074"/>
    </location>
</feature>
<feature type="region of interest" description="Disordered" evidence="4">
    <location>
        <begin position="618"/>
        <end position="637"/>
    </location>
</feature>
<evidence type="ECO:0000259" key="5">
    <source>
        <dbReference type="PROSITE" id="PS50086"/>
    </source>
</evidence>